<sequence>MFCNRTCKEKAQSLESGVLEISRYGDGSHHYRQIALRGREAKCELCGYSAVPGVLEVHHIDRDRTNNHPSNLQVLCPTCHAVQHFTTRTGKFAPKQTMRTRVAASPNIA</sequence>
<dbReference type="InterPro" id="IPR044925">
    <property type="entry name" value="His-Me_finger_sf"/>
</dbReference>
<dbReference type="Pfam" id="PF13392">
    <property type="entry name" value="HNH_3"/>
    <property type="match status" value="1"/>
</dbReference>
<evidence type="ECO:0000313" key="3">
    <source>
        <dbReference type="Proteomes" id="UP000236569"/>
    </source>
</evidence>
<dbReference type="SUPFAM" id="SSF54060">
    <property type="entry name" value="His-Me finger endonucleases"/>
    <property type="match status" value="1"/>
</dbReference>
<dbReference type="CDD" id="cd00085">
    <property type="entry name" value="HNHc"/>
    <property type="match status" value="1"/>
</dbReference>
<name>A0A2I9DR09_9DEIO</name>
<proteinExistence type="predicted"/>
<dbReference type="Gene3D" id="1.10.30.50">
    <property type="match status" value="1"/>
</dbReference>
<protein>
    <recommendedName>
        <fullName evidence="1">HNH nuclease domain-containing protein</fullName>
    </recommendedName>
</protein>
<keyword evidence="3" id="KW-1185">Reference proteome</keyword>
<comment type="caution">
    <text evidence="2">The sequence shown here is derived from an EMBL/GenBank/DDBJ whole genome shotgun (WGS) entry which is preliminary data.</text>
</comment>
<accession>A0A2I9DR09</accession>
<dbReference type="AlphaFoldDB" id="A0A2I9DR09"/>
<organism evidence="2 3">
    <name type="scientific">Deinococcus aerius</name>
    <dbReference type="NCBI Taxonomy" id="200253"/>
    <lineage>
        <taxon>Bacteria</taxon>
        <taxon>Thermotogati</taxon>
        <taxon>Deinococcota</taxon>
        <taxon>Deinococci</taxon>
        <taxon>Deinococcales</taxon>
        <taxon>Deinococcaceae</taxon>
        <taxon>Deinococcus</taxon>
    </lineage>
</organism>
<dbReference type="InterPro" id="IPR003615">
    <property type="entry name" value="HNH_nuc"/>
</dbReference>
<dbReference type="Proteomes" id="UP000236569">
    <property type="component" value="Unassembled WGS sequence"/>
</dbReference>
<dbReference type="SMART" id="SM00507">
    <property type="entry name" value="HNHc"/>
    <property type="match status" value="1"/>
</dbReference>
<reference evidence="3" key="1">
    <citation type="submission" date="2018-01" db="EMBL/GenBank/DDBJ databases">
        <title>Draft Genome Sequence of the Radioresistant Bacterium Deinococcus aerius TR0125, Isolated from the Higher Atmosphere above Japan.</title>
        <authorList>
            <person name="Satoh K."/>
            <person name="Arai H."/>
            <person name="Sanzen T."/>
            <person name="Kawaguchi Y."/>
            <person name="Hayashi H."/>
            <person name="Yokobori S."/>
            <person name="Yamagishi A."/>
            <person name="Oono Y."/>
            <person name="Narumi I."/>
        </authorList>
    </citation>
    <scope>NUCLEOTIDE SEQUENCE [LARGE SCALE GENOMIC DNA]</scope>
    <source>
        <strain evidence="3">TR0125</strain>
    </source>
</reference>
<dbReference type="RefSeq" id="WP_369689482.1">
    <property type="nucleotide sequence ID" value="NZ_BFAG01000017.1"/>
</dbReference>
<gene>
    <name evidence="2" type="ORF">DAERI_170030</name>
</gene>
<dbReference type="EMBL" id="BFAG01000017">
    <property type="protein sequence ID" value="GBF07771.1"/>
    <property type="molecule type" value="Genomic_DNA"/>
</dbReference>
<evidence type="ECO:0000313" key="2">
    <source>
        <dbReference type="EMBL" id="GBF07771.1"/>
    </source>
</evidence>
<evidence type="ECO:0000259" key="1">
    <source>
        <dbReference type="SMART" id="SM00507"/>
    </source>
</evidence>
<feature type="domain" description="HNH nuclease" evidence="1">
    <location>
        <begin position="31"/>
        <end position="81"/>
    </location>
</feature>